<proteinExistence type="predicted"/>
<sequence length="489" mass="53657">MKSYKLIALFIWRASAAPQNIKPTAAVLPEDVAVNAGIDPALVGKPIFEIIPDNASPGSQGVSKRQIPTQPSVVYRVDSMPPDAVKAQGGFPPREADLGKANFAIYGHSHNTLSGKDSPYVSTSVRPDGAEIFASPGKTSYLYEIKTTPNMIDTFSTLGGNKMTSKGEPYLLHKAEREVLALGGVKWDQVQSVTALPNGRDTNKSERKKVTNKDYNPKYNEFKAGGTQHQLAGFPPGHEAWTTSPWNQFKDADIRESGLQFADANGAAIEDERPQKTSPGKDGDESHPNAVPNGEKKRPLGERIQESRFLQFLADLDPAFLEPLINGIKAGDFSVEDLQLGFKRAVSVTMTKRWADFGDGDKAAESLKNIAFDIFSTFRYATPVGYWEDVIKNLPAIAKEIHEGKTPEEKLEIANRDINDVVKTWSKTPLGLVNEALMKVLSGYAPPVQTAVSTLNKIWSYTPFGWLVNQFAPIDSLIEKNIQVRSDEI</sequence>
<keyword evidence="3" id="KW-0843">Virulence</keyword>
<dbReference type="InterPro" id="IPR001144">
    <property type="entry name" value="Enterotoxin_A"/>
</dbReference>
<protein>
    <recommendedName>
        <fullName evidence="9">Cholera enterotoxin subunit A2</fullName>
    </recommendedName>
</protein>
<feature type="signal peptide" evidence="6">
    <location>
        <begin position="1"/>
        <end position="16"/>
    </location>
</feature>
<dbReference type="GO" id="GO:0090729">
    <property type="term" value="F:toxin activity"/>
    <property type="evidence" value="ECO:0007669"/>
    <property type="project" value="UniProtKB-KW"/>
</dbReference>
<dbReference type="Proteomes" id="UP001397290">
    <property type="component" value="Unassembled WGS sequence"/>
</dbReference>
<organism evidence="7 8">
    <name type="scientific">Beauveria asiatica</name>
    <dbReference type="NCBI Taxonomy" id="1069075"/>
    <lineage>
        <taxon>Eukaryota</taxon>
        <taxon>Fungi</taxon>
        <taxon>Dikarya</taxon>
        <taxon>Ascomycota</taxon>
        <taxon>Pezizomycotina</taxon>
        <taxon>Sordariomycetes</taxon>
        <taxon>Hypocreomycetidae</taxon>
        <taxon>Hypocreales</taxon>
        <taxon>Cordycipitaceae</taxon>
        <taxon>Beauveria</taxon>
    </lineage>
</organism>
<evidence type="ECO:0000256" key="1">
    <source>
        <dbReference type="ARBA" id="ARBA00022656"/>
    </source>
</evidence>
<dbReference type="AlphaFoldDB" id="A0AAW0S173"/>
<dbReference type="Gene3D" id="3.90.210.10">
    <property type="entry name" value="Heat-Labile Enterotoxin, subunit A"/>
    <property type="match status" value="1"/>
</dbReference>
<accession>A0AAW0S173</accession>
<evidence type="ECO:0000256" key="5">
    <source>
        <dbReference type="SAM" id="MobiDB-lite"/>
    </source>
</evidence>
<evidence type="ECO:0000313" key="8">
    <source>
        <dbReference type="Proteomes" id="UP001397290"/>
    </source>
</evidence>
<dbReference type="Pfam" id="PF01375">
    <property type="entry name" value="Enterotoxin_a"/>
    <property type="match status" value="1"/>
</dbReference>
<feature type="compositionally biased region" description="Basic and acidic residues" evidence="5">
    <location>
        <begin position="201"/>
        <end position="216"/>
    </location>
</feature>
<keyword evidence="1" id="KW-0800">Toxin</keyword>
<keyword evidence="4" id="KW-1015">Disulfide bond</keyword>
<name>A0AAW0S173_9HYPO</name>
<reference evidence="7 8" key="1">
    <citation type="submission" date="2020-02" db="EMBL/GenBank/DDBJ databases">
        <title>Comparative genomics of the hypocrealean fungal genus Beauvera.</title>
        <authorList>
            <person name="Showalter D.N."/>
            <person name="Bushley K.E."/>
            <person name="Rehner S.A."/>
        </authorList>
    </citation>
    <scope>NUCLEOTIDE SEQUENCE [LARGE SCALE GENOMIC DNA]</scope>
    <source>
        <strain evidence="7 8">ARSEF4384</strain>
    </source>
</reference>
<evidence type="ECO:0000313" key="7">
    <source>
        <dbReference type="EMBL" id="KAK8148005.1"/>
    </source>
</evidence>
<feature type="region of interest" description="Disordered" evidence="5">
    <location>
        <begin position="196"/>
        <end position="217"/>
    </location>
</feature>
<feature type="chain" id="PRO_5043373607" description="Cholera enterotoxin subunit A2" evidence="6">
    <location>
        <begin position="17"/>
        <end position="489"/>
    </location>
</feature>
<comment type="caution">
    <text evidence="7">The sequence shown here is derived from an EMBL/GenBank/DDBJ whole genome shotgun (WGS) entry which is preliminary data.</text>
</comment>
<dbReference type="SUPFAM" id="SSF56399">
    <property type="entry name" value="ADP-ribosylation"/>
    <property type="match status" value="1"/>
</dbReference>
<evidence type="ECO:0000256" key="6">
    <source>
        <dbReference type="SAM" id="SignalP"/>
    </source>
</evidence>
<evidence type="ECO:0008006" key="9">
    <source>
        <dbReference type="Google" id="ProtNLM"/>
    </source>
</evidence>
<feature type="region of interest" description="Disordered" evidence="5">
    <location>
        <begin position="266"/>
        <end position="300"/>
    </location>
</feature>
<evidence type="ECO:0000256" key="4">
    <source>
        <dbReference type="ARBA" id="ARBA00023157"/>
    </source>
</evidence>
<keyword evidence="2 6" id="KW-0732">Signal</keyword>
<keyword evidence="8" id="KW-1185">Reference proteome</keyword>
<dbReference type="PRINTS" id="PR00771">
    <property type="entry name" value="ENTEROTOXINA"/>
</dbReference>
<gene>
    <name evidence="7" type="ORF">G3M48_000564</name>
</gene>
<evidence type="ECO:0000256" key="3">
    <source>
        <dbReference type="ARBA" id="ARBA00023026"/>
    </source>
</evidence>
<dbReference type="EMBL" id="JAAHCF010000112">
    <property type="protein sequence ID" value="KAK8148005.1"/>
    <property type="molecule type" value="Genomic_DNA"/>
</dbReference>
<feature type="compositionally biased region" description="Basic and acidic residues" evidence="5">
    <location>
        <begin position="270"/>
        <end position="287"/>
    </location>
</feature>
<evidence type="ECO:0000256" key="2">
    <source>
        <dbReference type="ARBA" id="ARBA00022729"/>
    </source>
</evidence>